<gene>
    <name evidence="3" type="ordered locus">Ccur_10950</name>
</gene>
<dbReference type="GO" id="GO:0003824">
    <property type="term" value="F:catalytic activity"/>
    <property type="evidence" value="ECO:0007669"/>
    <property type="project" value="InterPro"/>
</dbReference>
<feature type="region of interest" description="Disordered" evidence="1">
    <location>
        <begin position="1"/>
        <end position="25"/>
    </location>
</feature>
<dbReference type="eggNOG" id="COG2258">
    <property type="taxonomic scope" value="Bacteria"/>
</dbReference>
<organism evidence="3 4">
    <name type="scientific">Cryptobacterium curtum (strain ATCC 700683 / DSM 15641 / CCUG 43107 / 12-3)</name>
    <dbReference type="NCBI Taxonomy" id="469378"/>
    <lineage>
        <taxon>Bacteria</taxon>
        <taxon>Bacillati</taxon>
        <taxon>Actinomycetota</taxon>
        <taxon>Coriobacteriia</taxon>
        <taxon>Eggerthellales</taxon>
        <taxon>Eggerthellaceae</taxon>
        <taxon>Cryptobacterium</taxon>
    </lineage>
</organism>
<protein>
    <submittedName>
        <fullName evidence="3">Uncharacterized conserved protein</fullName>
    </submittedName>
</protein>
<sequence>MAMPDPQVGDCGTVTSVNVSKRKGTRKSPVEAGVIMLDSDYGVHGDAHAGNWHRQVSFLAEESIDVAKDHGLDISEGDFGENITVSGINMKGMPLGTRLSVGTAEIEISQIGKICHRRCAIFYLAGDCIFPREGVFGWVVKPGAVRVGDTVQVLSLGSGQVHHLVSDTPLPEVKQPVCQT</sequence>
<dbReference type="PROSITE" id="PS51340">
    <property type="entry name" value="MOSC"/>
    <property type="match status" value="1"/>
</dbReference>
<dbReference type="GO" id="GO:0030170">
    <property type="term" value="F:pyridoxal phosphate binding"/>
    <property type="evidence" value="ECO:0007669"/>
    <property type="project" value="InterPro"/>
</dbReference>
<dbReference type="InterPro" id="IPR052716">
    <property type="entry name" value="MOSC_domain"/>
</dbReference>
<dbReference type="SUPFAM" id="SSF50800">
    <property type="entry name" value="PK beta-barrel domain-like"/>
    <property type="match status" value="1"/>
</dbReference>
<evidence type="ECO:0000313" key="3">
    <source>
        <dbReference type="EMBL" id="ACU94786.1"/>
    </source>
</evidence>
<dbReference type="PANTHER" id="PTHR36930:SF1">
    <property type="entry name" value="MOSC DOMAIN-CONTAINING PROTEIN"/>
    <property type="match status" value="1"/>
</dbReference>
<dbReference type="STRING" id="469378.Ccur_10950"/>
<evidence type="ECO:0000313" key="4">
    <source>
        <dbReference type="Proteomes" id="UP000000954"/>
    </source>
</evidence>
<dbReference type="Gene3D" id="2.40.33.20">
    <property type="entry name" value="PK beta-barrel domain-like"/>
    <property type="match status" value="1"/>
</dbReference>
<feature type="domain" description="MOSC" evidence="2">
    <location>
        <begin position="27"/>
        <end position="154"/>
    </location>
</feature>
<dbReference type="InterPro" id="IPR005302">
    <property type="entry name" value="MoCF_Sase_C"/>
</dbReference>
<reference evidence="3 4" key="1">
    <citation type="journal article" date="2009" name="Stand. Genomic Sci.">
        <title>Complete genome sequence of Cryptobacterium curtum type strain (12-3).</title>
        <authorList>
            <person name="Mavrommatis K."/>
            <person name="Pukall R."/>
            <person name="Rohde C."/>
            <person name="Chen F."/>
            <person name="Sims D."/>
            <person name="Brettin T."/>
            <person name="Kuske C."/>
            <person name="Detter J.C."/>
            <person name="Han C."/>
            <person name="Lapidus A."/>
            <person name="Copeland A."/>
            <person name="Glavina Del Rio T."/>
            <person name="Nolan M."/>
            <person name="Lucas S."/>
            <person name="Tice H."/>
            <person name="Cheng J.F."/>
            <person name="Bruce D."/>
            <person name="Goodwin L."/>
            <person name="Pitluck S."/>
            <person name="Ovchinnikova G."/>
            <person name="Pati A."/>
            <person name="Ivanova N."/>
            <person name="Chen A."/>
            <person name="Palaniappan K."/>
            <person name="Chain P."/>
            <person name="D'haeseleer P."/>
            <person name="Goker M."/>
            <person name="Bristow J."/>
            <person name="Eisen J.A."/>
            <person name="Markowitz V."/>
            <person name="Hugenholtz P."/>
            <person name="Rohde M."/>
            <person name="Klenk H.P."/>
            <person name="Kyrpides N.C."/>
        </authorList>
    </citation>
    <scope>NUCLEOTIDE SEQUENCE [LARGE SCALE GENOMIC DNA]</scope>
    <source>
        <strain evidence="4">ATCC 700683 / DSM 15641 / 12-3</strain>
    </source>
</reference>
<dbReference type="Pfam" id="PF03473">
    <property type="entry name" value="MOSC"/>
    <property type="match status" value="1"/>
</dbReference>
<dbReference type="KEGG" id="ccu:Ccur_10950"/>
<evidence type="ECO:0000256" key="1">
    <source>
        <dbReference type="SAM" id="MobiDB-lite"/>
    </source>
</evidence>
<name>C7MPE6_CRYCD</name>
<proteinExistence type="predicted"/>
<dbReference type="EMBL" id="CP001682">
    <property type="protein sequence ID" value="ACU94786.1"/>
    <property type="molecule type" value="Genomic_DNA"/>
</dbReference>
<dbReference type="GO" id="GO:0030151">
    <property type="term" value="F:molybdenum ion binding"/>
    <property type="evidence" value="ECO:0007669"/>
    <property type="project" value="InterPro"/>
</dbReference>
<accession>C7MPE6</accession>
<dbReference type="Proteomes" id="UP000000954">
    <property type="component" value="Chromosome"/>
</dbReference>
<dbReference type="AlphaFoldDB" id="C7MPE6"/>
<dbReference type="PANTHER" id="PTHR36930">
    <property type="entry name" value="METAL-SULFUR CLUSTER BIOSYNTHESIS PROTEINS YUAD-RELATED"/>
    <property type="match status" value="1"/>
</dbReference>
<dbReference type="InterPro" id="IPR011037">
    <property type="entry name" value="Pyrv_Knase-like_insert_dom_sf"/>
</dbReference>
<evidence type="ECO:0000259" key="2">
    <source>
        <dbReference type="PROSITE" id="PS51340"/>
    </source>
</evidence>
<dbReference type="HOGENOM" id="CLU_122785_1_0_11"/>
<keyword evidence="4" id="KW-1185">Reference proteome</keyword>